<comment type="caution">
    <text evidence="1">The sequence shown here is derived from an EMBL/GenBank/DDBJ whole genome shotgun (WGS) entry which is preliminary data.</text>
</comment>
<organism evidence="1 2">
    <name type="scientific">Calderihabitans maritimus</name>
    <dbReference type="NCBI Taxonomy" id="1246530"/>
    <lineage>
        <taxon>Bacteria</taxon>
        <taxon>Bacillati</taxon>
        <taxon>Bacillota</taxon>
        <taxon>Clostridia</taxon>
        <taxon>Neomoorellales</taxon>
        <taxon>Calderihabitantaceae</taxon>
        <taxon>Calderihabitans</taxon>
    </lineage>
</organism>
<proteinExistence type="predicted"/>
<evidence type="ECO:0000313" key="1">
    <source>
        <dbReference type="EMBL" id="GAW91445.1"/>
    </source>
</evidence>
<protein>
    <submittedName>
        <fullName evidence="1">Uncharacterized protein</fullName>
    </submittedName>
</protein>
<name>A0A1Z5HQ68_9FIRM</name>
<dbReference type="AlphaFoldDB" id="A0A1Z5HQ68"/>
<keyword evidence="2" id="KW-1185">Reference proteome</keyword>
<reference evidence="2" key="1">
    <citation type="journal article" date="2017" name="Appl. Environ. Microbiol.">
        <title>Genomic analysis of Calderihabitans maritimus KKC1, a thermophilic hydrogenogenic carboxydotrophic bacterium isolated from marine sediment.</title>
        <authorList>
            <person name="Omae K."/>
            <person name="Yoneda Y."/>
            <person name="Fukuyama Y."/>
            <person name="Yoshida T."/>
            <person name="Sako Y."/>
        </authorList>
    </citation>
    <scope>NUCLEOTIDE SEQUENCE [LARGE SCALE GENOMIC DNA]</scope>
    <source>
        <strain evidence="2">KKC1</strain>
    </source>
</reference>
<dbReference type="Proteomes" id="UP000197032">
    <property type="component" value="Unassembled WGS sequence"/>
</dbReference>
<gene>
    <name evidence="1" type="ORF">KKC1_06070</name>
</gene>
<sequence length="54" mass="6258">MGKLENLRCKCGKIVCQFEGNTVVIKCRHCKRFIIISTKGFVSDHKGLRKIEYK</sequence>
<evidence type="ECO:0000313" key="2">
    <source>
        <dbReference type="Proteomes" id="UP000197032"/>
    </source>
</evidence>
<accession>A0A1Z5HQ68</accession>
<dbReference type="EMBL" id="BDGJ01000018">
    <property type="protein sequence ID" value="GAW91445.1"/>
    <property type="molecule type" value="Genomic_DNA"/>
</dbReference>